<dbReference type="Proteomes" id="UP000812287">
    <property type="component" value="Unassembled WGS sequence"/>
</dbReference>
<dbReference type="RefSeq" id="XP_043040435.1">
    <property type="nucleotide sequence ID" value="XM_043190432.1"/>
</dbReference>
<evidence type="ECO:0008006" key="3">
    <source>
        <dbReference type="Google" id="ProtNLM"/>
    </source>
</evidence>
<sequence>MSCHTCSNCRFVNFPSPEPQLQTLKTIQSFDGLVSHILRGSRPLLNSDHALMEDEIAKLEQLRFLYDAQFQEIQLRQFPVLKALKNRVSIYSPIRRLPRDILIEIFHYVCSSDAWGDAENAIGRDSLNMAGPLWVLGRVCGFWRDTLNTSPAFWARNVLVITPVSKHAHEICQTYLRCAGEHPLGMRIDYWSNKRAEDDEILSLLLQSCYRWKDAYIRIDRHNTHYLESISHLPVLKTIEIDIWNDDGNDYRLSLGHMLECPAAMASNSFRPRNPSSEVTARDNSLLWMYISPERFTAISHA</sequence>
<dbReference type="AlphaFoldDB" id="A0A9P7VUF9"/>
<accession>A0A9P7VUF9</accession>
<proteinExistence type="predicted"/>
<dbReference type="OrthoDB" id="3365698at2759"/>
<protein>
    <recommendedName>
        <fullName evidence="3">F-box domain-containing protein</fullName>
    </recommendedName>
</protein>
<evidence type="ECO:0000313" key="2">
    <source>
        <dbReference type="Proteomes" id="UP000812287"/>
    </source>
</evidence>
<dbReference type="EMBL" id="MU250533">
    <property type="protein sequence ID" value="KAG7446935.1"/>
    <property type="molecule type" value="Genomic_DNA"/>
</dbReference>
<dbReference type="GeneID" id="66112729"/>
<keyword evidence="2" id="KW-1185">Reference proteome</keyword>
<name>A0A9P7VUF9_9AGAR</name>
<reference evidence="1" key="1">
    <citation type="submission" date="2020-11" db="EMBL/GenBank/DDBJ databases">
        <title>Adaptations for nitrogen fixation in a non-lichenized fungal sporocarp promotes dispersal by wood-feeding termites.</title>
        <authorList>
            <consortium name="DOE Joint Genome Institute"/>
            <person name="Koch R.A."/>
            <person name="Yoon G."/>
            <person name="Arayal U."/>
            <person name="Lail K."/>
            <person name="Amirebrahimi M."/>
            <person name="Labutti K."/>
            <person name="Lipzen A."/>
            <person name="Riley R."/>
            <person name="Barry K."/>
            <person name="Henrissat B."/>
            <person name="Grigoriev I.V."/>
            <person name="Herr J.R."/>
            <person name="Aime M.C."/>
        </authorList>
    </citation>
    <scope>NUCLEOTIDE SEQUENCE</scope>
    <source>
        <strain evidence="1">MCA 3950</strain>
    </source>
</reference>
<comment type="caution">
    <text evidence="1">The sequence shown here is derived from an EMBL/GenBank/DDBJ whole genome shotgun (WGS) entry which is preliminary data.</text>
</comment>
<organism evidence="1 2">
    <name type="scientific">Guyanagaster necrorhizus</name>
    <dbReference type="NCBI Taxonomy" id="856835"/>
    <lineage>
        <taxon>Eukaryota</taxon>
        <taxon>Fungi</taxon>
        <taxon>Dikarya</taxon>
        <taxon>Basidiomycota</taxon>
        <taxon>Agaricomycotina</taxon>
        <taxon>Agaricomycetes</taxon>
        <taxon>Agaricomycetidae</taxon>
        <taxon>Agaricales</taxon>
        <taxon>Marasmiineae</taxon>
        <taxon>Physalacriaceae</taxon>
        <taxon>Guyanagaster</taxon>
    </lineage>
</organism>
<evidence type="ECO:0000313" key="1">
    <source>
        <dbReference type="EMBL" id="KAG7446935.1"/>
    </source>
</evidence>
<gene>
    <name evidence="1" type="ORF">BT62DRAFT_993799</name>
</gene>